<evidence type="ECO:0000313" key="1">
    <source>
        <dbReference type="EMBL" id="CAH2229347.1"/>
    </source>
</evidence>
<keyword evidence="2" id="KW-1185">Reference proteome</keyword>
<protein>
    <submittedName>
        <fullName evidence="1">Jg17096 protein</fullName>
    </submittedName>
</protein>
<proteinExistence type="predicted"/>
<comment type="caution">
    <text evidence="1">The sequence shown here is derived from an EMBL/GenBank/DDBJ whole genome shotgun (WGS) entry which is preliminary data.</text>
</comment>
<dbReference type="Proteomes" id="UP000838756">
    <property type="component" value="Unassembled WGS sequence"/>
</dbReference>
<organism evidence="1 2">
    <name type="scientific">Pararge aegeria aegeria</name>
    <dbReference type="NCBI Taxonomy" id="348720"/>
    <lineage>
        <taxon>Eukaryota</taxon>
        <taxon>Metazoa</taxon>
        <taxon>Ecdysozoa</taxon>
        <taxon>Arthropoda</taxon>
        <taxon>Hexapoda</taxon>
        <taxon>Insecta</taxon>
        <taxon>Pterygota</taxon>
        <taxon>Neoptera</taxon>
        <taxon>Endopterygota</taxon>
        <taxon>Lepidoptera</taxon>
        <taxon>Glossata</taxon>
        <taxon>Ditrysia</taxon>
        <taxon>Papilionoidea</taxon>
        <taxon>Nymphalidae</taxon>
        <taxon>Satyrinae</taxon>
        <taxon>Satyrini</taxon>
        <taxon>Parargina</taxon>
        <taxon>Pararge</taxon>
    </lineage>
</organism>
<evidence type="ECO:0000313" key="2">
    <source>
        <dbReference type="Proteomes" id="UP000838756"/>
    </source>
</evidence>
<dbReference type="AlphaFoldDB" id="A0A8S4R1V5"/>
<name>A0A8S4R1V5_9NEOP</name>
<accession>A0A8S4R1V5</accession>
<reference evidence="1" key="1">
    <citation type="submission" date="2022-03" db="EMBL/GenBank/DDBJ databases">
        <authorList>
            <person name="Lindestad O."/>
        </authorList>
    </citation>
    <scope>NUCLEOTIDE SEQUENCE</scope>
</reference>
<gene>
    <name evidence="1" type="primary">jg17096</name>
    <name evidence="1" type="ORF">PAEG_LOCUS8829</name>
</gene>
<sequence>MEITEITLYGNSKRRWVYLGKSRLVGTTKLYPATACSSVKVLAPNNHLTVFTGCSTSNFLQVAIGDFPREKGFFCGEEGLQCQKFPLCADLRYVAHGTSNDLDSQNLLACIIVRRENQEKDEKEK</sequence>
<dbReference type="EMBL" id="CAKXAJ010024711">
    <property type="protein sequence ID" value="CAH2229347.1"/>
    <property type="molecule type" value="Genomic_DNA"/>
</dbReference>